<dbReference type="PANTHER" id="PTHR43649">
    <property type="entry name" value="ARABINOSE-BINDING PROTEIN-RELATED"/>
    <property type="match status" value="1"/>
</dbReference>
<evidence type="ECO:0000313" key="3">
    <source>
        <dbReference type="Proteomes" id="UP001597362"/>
    </source>
</evidence>
<evidence type="ECO:0000313" key="2">
    <source>
        <dbReference type="EMBL" id="MFD2116191.1"/>
    </source>
</evidence>
<dbReference type="InterPro" id="IPR050490">
    <property type="entry name" value="Bact_solute-bd_prot1"/>
</dbReference>
<gene>
    <name evidence="2" type="ORF">ACFSJH_10705</name>
</gene>
<name>A0ABW4YKE2_9BACL</name>
<dbReference type="Gene3D" id="3.40.190.10">
    <property type="entry name" value="Periplasmic binding protein-like II"/>
    <property type="match status" value="1"/>
</dbReference>
<sequence length="508" mass="57964">MRNKSRVFKLTRQMTVVSLVLIFSISLLSACSKASPKDNQNSVIRIGMLYGDGVDNHPHFRQQYTDAYELLNNGKVTFEIVSALNDPNQRFDYLDPNKQNERLDLYEQMKQLVTGENPVDVVVMDYEMLPKMYQDNLLQSLDPLIQRDKFDTSAIVPAVIEGIKAVGDNSLYALTPTFSSSALFYNKKFFSDLQIEPPTDNMTWEEVFNLARRITKVDSEDPRFGFAFDMWANGDSARNMSEYVSALQLAYFDETADNMLVNSDRWVNAWELIVNMNKENVFPTREYTDQLFNSEQNNENTNPFLGDLFLSGKLGMVIGQYYYVNELRLAADNASRVDGFEMIDWDVVTLPTDAANPGASSGVYLQQLMGINAKAQNPDGAWDFIKFINGEDWAKIKSRSIHDLVARKDYIKPVGEMQYNIDAFLNIRPLTPRSENIDQLYETKPGIWEARNFGYELFERVAKDEMTVREALAEWETKGNQALQATAEEIEVPDMTTKEALKEAAGIE</sequence>
<reference evidence="3" key="1">
    <citation type="journal article" date="2019" name="Int. J. Syst. Evol. Microbiol.">
        <title>The Global Catalogue of Microorganisms (GCM) 10K type strain sequencing project: providing services to taxonomists for standard genome sequencing and annotation.</title>
        <authorList>
            <consortium name="The Broad Institute Genomics Platform"/>
            <consortium name="The Broad Institute Genome Sequencing Center for Infectious Disease"/>
            <person name="Wu L."/>
            <person name="Ma J."/>
        </authorList>
    </citation>
    <scope>NUCLEOTIDE SEQUENCE [LARGE SCALE GENOMIC DNA]</scope>
    <source>
        <strain evidence="3">GH52</strain>
    </source>
</reference>
<protein>
    <submittedName>
        <fullName evidence="2">ABC transporter substrate-binding protein</fullName>
    </submittedName>
</protein>
<dbReference type="Proteomes" id="UP001597362">
    <property type="component" value="Unassembled WGS sequence"/>
</dbReference>
<accession>A0ABW4YKE2</accession>
<dbReference type="SUPFAM" id="SSF53850">
    <property type="entry name" value="Periplasmic binding protein-like II"/>
    <property type="match status" value="1"/>
</dbReference>
<evidence type="ECO:0000256" key="1">
    <source>
        <dbReference type="SAM" id="SignalP"/>
    </source>
</evidence>
<keyword evidence="1" id="KW-0732">Signal</keyword>
<organism evidence="2 3">
    <name type="scientific">Paenibacillus yanchengensis</name>
    <dbReference type="NCBI Taxonomy" id="2035833"/>
    <lineage>
        <taxon>Bacteria</taxon>
        <taxon>Bacillati</taxon>
        <taxon>Bacillota</taxon>
        <taxon>Bacilli</taxon>
        <taxon>Bacillales</taxon>
        <taxon>Paenibacillaceae</taxon>
        <taxon>Paenibacillus</taxon>
    </lineage>
</organism>
<dbReference type="PROSITE" id="PS51257">
    <property type="entry name" value="PROKAR_LIPOPROTEIN"/>
    <property type="match status" value="1"/>
</dbReference>
<dbReference type="Pfam" id="PF01547">
    <property type="entry name" value="SBP_bac_1"/>
    <property type="match status" value="1"/>
</dbReference>
<dbReference type="InterPro" id="IPR006059">
    <property type="entry name" value="SBP"/>
</dbReference>
<feature type="signal peptide" evidence="1">
    <location>
        <begin position="1"/>
        <end position="29"/>
    </location>
</feature>
<dbReference type="RefSeq" id="WP_377772135.1">
    <property type="nucleotide sequence ID" value="NZ_JBHUHO010000030.1"/>
</dbReference>
<feature type="chain" id="PRO_5046440615" evidence="1">
    <location>
        <begin position="30"/>
        <end position="508"/>
    </location>
</feature>
<comment type="caution">
    <text evidence="2">The sequence shown here is derived from an EMBL/GenBank/DDBJ whole genome shotgun (WGS) entry which is preliminary data.</text>
</comment>
<keyword evidence="3" id="KW-1185">Reference proteome</keyword>
<proteinExistence type="predicted"/>
<dbReference type="EMBL" id="JBHUHO010000030">
    <property type="protein sequence ID" value="MFD2116191.1"/>
    <property type="molecule type" value="Genomic_DNA"/>
</dbReference>
<dbReference type="PANTHER" id="PTHR43649:SF12">
    <property type="entry name" value="DIACETYLCHITOBIOSE BINDING PROTEIN DASA"/>
    <property type="match status" value="1"/>
</dbReference>